<reference evidence="2" key="2">
    <citation type="submission" date="2023-06" db="EMBL/GenBank/DDBJ databases">
        <authorList>
            <consortium name="Lawrence Berkeley National Laboratory"/>
            <person name="Mondo S.J."/>
            <person name="Hensen N."/>
            <person name="Bonometti L."/>
            <person name="Westerberg I."/>
            <person name="Brannstrom I.O."/>
            <person name="Guillou S."/>
            <person name="Cros-Aarteil S."/>
            <person name="Calhoun S."/>
            <person name="Haridas S."/>
            <person name="Kuo A."/>
            <person name="Pangilinan J."/>
            <person name="Riley R."/>
            <person name="Labutti K."/>
            <person name="Andreopoulos B."/>
            <person name="Lipzen A."/>
            <person name="Chen C."/>
            <person name="Yanf M."/>
            <person name="Daum C."/>
            <person name="Ng V."/>
            <person name="Clum A."/>
            <person name="Steindorff A."/>
            <person name="Ohm R."/>
            <person name="Martin F."/>
            <person name="Silar P."/>
            <person name="Natvig D."/>
            <person name="Lalanne C."/>
            <person name="Gautier V."/>
            <person name="Ament-Velasquez S.L."/>
            <person name="Kruys A."/>
            <person name="Hutchinson M.I."/>
            <person name="Powell A.J."/>
            <person name="Barry K."/>
            <person name="Miller A.N."/>
            <person name="Grigoriev I.V."/>
            <person name="Debuchy R."/>
            <person name="Gladieux P."/>
            <person name="Thoren M.H."/>
            <person name="Johannesson H."/>
        </authorList>
    </citation>
    <scope>NUCLEOTIDE SEQUENCE</scope>
    <source>
        <strain evidence="2">PSN324</strain>
    </source>
</reference>
<reference evidence="2" key="1">
    <citation type="journal article" date="2023" name="Mol. Phylogenet. Evol.">
        <title>Genome-scale phylogeny and comparative genomics of the fungal order Sordariales.</title>
        <authorList>
            <person name="Hensen N."/>
            <person name="Bonometti L."/>
            <person name="Westerberg I."/>
            <person name="Brannstrom I.O."/>
            <person name="Guillou S."/>
            <person name="Cros-Aarteil S."/>
            <person name="Calhoun S."/>
            <person name="Haridas S."/>
            <person name="Kuo A."/>
            <person name="Mondo S."/>
            <person name="Pangilinan J."/>
            <person name="Riley R."/>
            <person name="LaButti K."/>
            <person name="Andreopoulos B."/>
            <person name="Lipzen A."/>
            <person name="Chen C."/>
            <person name="Yan M."/>
            <person name="Daum C."/>
            <person name="Ng V."/>
            <person name="Clum A."/>
            <person name="Steindorff A."/>
            <person name="Ohm R.A."/>
            <person name="Martin F."/>
            <person name="Silar P."/>
            <person name="Natvig D.O."/>
            <person name="Lalanne C."/>
            <person name="Gautier V."/>
            <person name="Ament-Velasquez S.L."/>
            <person name="Kruys A."/>
            <person name="Hutchinson M.I."/>
            <person name="Powell A.J."/>
            <person name="Barry K."/>
            <person name="Miller A.N."/>
            <person name="Grigoriev I.V."/>
            <person name="Debuchy R."/>
            <person name="Gladieux P."/>
            <person name="Hiltunen Thoren M."/>
            <person name="Johannesson H."/>
        </authorList>
    </citation>
    <scope>NUCLEOTIDE SEQUENCE</scope>
    <source>
        <strain evidence="2">PSN324</strain>
    </source>
</reference>
<dbReference type="Pfam" id="PF12937">
    <property type="entry name" value="F-box-like"/>
    <property type="match status" value="1"/>
</dbReference>
<comment type="caution">
    <text evidence="2">The sequence shown here is derived from an EMBL/GenBank/DDBJ whole genome shotgun (WGS) entry which is preliminary data.</text>
</comment>
<proteinExistence type="predicted"/>
<dbReference type="InterPro" id="IPR001810">
    <property type="entry name" value="F-box_dom"/>
</dbReference>
<feature type="domain" description="F-box" evidence="1">
    <location>
        <begin position="217"/>
        <end position="259"/>
    </location>
</feature>
<accession>A0AAV9HBI7</accession>
<evidence type="ECO:0000313" key="2">
    <source>
        <dbReference type="EMBL" id="KAK4456913.1"/>
    </source>
</evidence>
<dbReference type="Proteomes" id="UP001321749">
    <property type="component" value="Unassembled WGS sequence"/>
</dbReference>
<evidence type="ECO:0000313" key="3">
    <source>
        <dbReference type="Proteomes" id="UP001321749"/>
    </source>
</evidence>
<organism evidence="2 3">
    <name type="scientific">Cladorrhinum samala</name>
    <dbReference type="NCBI Taxonomy" id="585594"/>
    <lineage>
        <taxon>Eukaryota</taxon>
        <taxon>Fungi</taxon>
        <taxon>Dikarya</taxon>
        <taxon>Ascomycota</taxon>
        <taxon>Pezizomycotina</taxon>
        <taxon>Sordariomycetes</taxon>
        <taxon>Sordariomycetidae</taxon>
        <taxon>Sordariales</taxon>
        <taxon>Podosporaceae</taxon>
        <taxon>Cladorrhinum</taxon>
    </lineage>
</organism>
<protein>
    <recommendedName>
        <fullName evidence="1">F-box domain-containing protein</fullName>
    </recommendedName>
</protein>
<dbReference type="EMBL" id="MU865152">
    <property type="protein sequence ID" value="KAK4456913.1"/>
    <property type="molecule type" value="Genomic_DNA"/>
</dbReference>
<dbReference type="InterPro" id="IPR036047">
    <property type="entry name" value="F-box-like_dom_sf"/>
</dbReference>
<dbReference type="Gene3D" id="1.20.1280.50">
    <property type="match status" value="1"/>
</dbReference>
<gene>
    <name evidence="2" type="ORF">QBC42DRAFT_301614</name>
</gene>
<sequence length="719" mass="80733">MDSHRSAMRDLIEAIAQCRDCNSQGRHAKEKGCHIRQCARAVRSSDPAEMRLVADQPCLCGYSWPRCTSSTHMEALDRLADVQLQDEQWISAIATAMGMIRLDPTHAAGYCRVAKVMRALDGAARRATEVGGSESKAQKSINLLTTYTGVQQPAQLRSLEIKFIKAGLREVEKRRVENGAQGASSLGRPNTINHARVLQLMAHRYGLPAAKRDPTRLLPLELVQHIFSFLSFAARICCLRVNRNWYRIMMATSKLWTQVELIATRPTSDKIFLSFLNRHPEIQTFIYDFKLPSNLSAKRLSAVVKLPSLKRLLLRSRVMYSNPELPSKLDLPRTCHLTQLRLVAFKYAKKFPGPILELASGTLEVLQLLRVEGTLFEDDEIHPMPRLRKLAITGASLAEADLHRTPDCVTTIAPIARATPNLEEFLINGLCSVRVGPWMPEVNGRWKSLRIITIGEGLRFDTRGPRSLAPRCFPPPTNSMEKIDIMSTDPLVAHNYLFTVNLEEGPAHPSFNGGPAFPDGAGPAMPNLHTFRCRAAIAPPLLQRVLELPAGADNLRVLELAIIPTPSPRGNRRYWHPPVQPAGIGRPDQVLSWLRCEHLEHIGLHDFNFLEDRSSLVGPKFDGSPFTNWIDSNFPSVHSVAVYPGDQPDVERYIFSLIMHPKVRIIWQESLHGVNLEYCHTKSQELGVDLRIWPKNRPSGPDFLVPEDHMDSFLSSCVW</sequence>
<name>A0AAV9HBI7_9PEZI</name>
<evidence type="ECO:0000259" key="1">
    <source>
        <dbReference type="Pfam" id="PF12937"/>
    </source>
</evidence>
<dbReference type="AlphaFoldDB" id="A0AAV9HBI7"/>
<dbReference type="CDD" id="cd09917">
    <property type="entry name" value="F-box_SF"/>
    <property type="match status" value="1"/>
</dbReference>
<dbReference type="SUPFAM" id="SSF81383">
    <property type="entry name" value="F-box domain"/>
    <property type="match status" value="1"/>
</dbReference>
<keyword evidence="3" id="KW-1185">Reference proteome</keyword>